<name>A0AAW6AWU0_CLOSY</name>
<organism evidence="1 2">
    <name type="scientific">Clostridium symbiosum</name>
    <name type="common">Bacteroides symbiosus</name>
    <dbReference type="NCBI Taxonomy" id="1512"/>
    <lineage>
        <taxon>Bacteria</taxon>
        <taxon>Bacillati</taxon>
        <taxon>Bacillota</taxon>
        <taxon>Clostridia</taxon>
        <taxon>Lachnospirales</taxon>
        <taxon>Lachnospiraceae</taxon>
        <taxon>Otoolea</taxon>
    </lineage>
</organism>
<comment type="caution">
    <text evidence="1">The sequence shown here is derived from an EMBL/GenBank/DDBJ whole genome shotgun (WGS) entry which is preliminary data.</text>
</comment>
<reference evidence="1" key="1">
    <citation type="submission" date="2023-01" db="EMBL/GenBank/DDBJ databases">
        <title>Human gut microbiome strain richness.</title>
        <authorList>
            <person name="Chen-Liaw A."/>
        </authorList>
    </citation>
    <scope>NUCLEOTIDE SEQUENCE</scope>
    <source>
        <strain evidence="1">B1_m1001713B170214d0_201011</strain>
    </source>
</reference>
<dbReference type="AlphaFoldDB" id="A0AAW6AWU0"/>
<evidence type="ECO:0000313" key="1">
    <source>
        <dbReference type="EMBL" id="MDB2001317.1"/>
    </source>
</evidence>
<sequence length="280" mass="33314">MNGWKYYNHALLPETSPLDEPDLSSVLDNSIWKKQSDGIPFLARWTSDFDCGYETEWWYCIKDTVFDITSINSKRRYDIKKGAKFFYVEKIEPKDYINAILEVKKAAFSAYPEEYRPEITEENNLKEISLWKERDVFAAFNIETNEMGGYAVFKHEKGYIEWEILKTNPNYEKYNINAVIGARCLEFYENKLQQGILIIDGERNIFHQTNFQDYLIRYFGFRRAYCNVHVRYPEGIRQVVNILYPSRNIIKRLKGKLAHKIYAVLLMEEIVRRQNKKGRS</sequence>
<protein>
    <submittedName>
        <fullName evidence="1">Uncharacterized protein</fullName>
    </submittedName>
</protein>
<gene>
    <name evidence="1" type="ORF">PM006_13995</name>
</gene>
<dbReference type="RefSeq" id="WP_150027249.1">
    <property type="nucleotide sequence ID" value="NZ_JANKAG010000002.1"/>
</dbReference>
<dbReference type="Proteomes" id="UP001300871">
    <property type="component" value="Unassembled WGS sequence"/>
</dbReference>
<proteinExistence type="predicted"/>
<evidence type="ECO:0000313" key="2">
    <source>
        <dbReference type="Proteomes" id="UP001300871"/>
    </source>
</evidence>
<dbReference type="GeneID" id="57967858"/>
<accession>A0AAW6AWU0</accession>
<dbReference type="EMBL" id="JAQLGM010000036">
    <property type="protein sequence ID" value="MDB2001317.1"/>
    <property type="molecule type" value="Genomic_DNA"/>
</dbReference>